<dbReference type="PANTHER" id="PTHR37945">
    <property type="entry name" value="EXTRACELLULAR TUNGSTATE BINDING PROTEIN"/>
    <property type="match status" value="1"/>
</dbReference>
<dbReference type="InterPro" id="IPR052738">
    <property type="entry name" value="ABC-Tungstate_binding"/>
</dbReference>
<proteinExistence type="predicted"/>
<dbReference type="Gene3D" id="3.40.190.10">
    <property type="entry name" value="Periplasmic binding protein-like II"/>
    <property type="match status" value="2"/>
</dbReference>
<dbReference type="PANTHER" id="PTHR37945:SF1">
    <property type="entry name" value="EXTRACELLULAR TUNGSTATE BINDING PROTEIN"/>
    <property type="match status" value="1"/>
</dbReference>
<evidence type="ECO:0000313" key="1">
    <source>
        <dbReference type="EMBL" id="KAL0071112.1"/>
    </source>
</evidence>
<comment type="caution">
    <text evidence="1">The sequence shown here is derived from an EMBL/GenBank/DDBJ whole genome shotgun (WGS) entry which is preliminary data.</text>
</comment>
<keyword evidence="2" id="KW-1185">Reference proteome</keyword>
<sequence>MVAIQRGSTNATIQEVIIPAAIYDGGYSEAKEVRLRISNGGAGQSGLIGAFANAYIKFCVQEKGIDPFRVAWYLGDTTQSLHYLALKLVDVACTYNAAAEQQSMNSGAATQRELIFLDHFYLVGPPKNPAQLSPRNDSVLDMFNKIVVSGNEDAVRPPDPNIRPTTRFLSRYDKSATNIKESELFIKIGQVPWAYAYSTWYHQYARFPLQALEAASLLAEYTLTDRGTWLSTTPCVRDNLVVYKGAGGEGEDVLLNPCNALLASKTLDREIAGGFMDWVIHEDGGQQVIRDFKKNGEQLYTTRPKTDRSAS</sequence>
<protein>
    <recommendedName>
        <fullName evidence="3">PBP domain-containing protein</fullName>
    </recommendedName>
</protein>
<evidence type="ECO:0008006" key="3">
    <source>
        <dbReference type="Google" id="ProtNLM"/>
    </source>
</evidence>
<name>A0ABR3AEW3_9AGAR</name>
<reference evidence="1 2" key="1">
    <citation type="submission" date="2024-05" db="EMBL/GenBank/DDBJ databases">
        <title>A draft genome resource for the thread blight pathogen Marasmius tenuissimus strain MS-2.</title>
        <authorList>
            <person name="Yulfo-Soto G.E."/>
            <person name="Baruah I.K."/>
            <person name="Amoako-Attah I."/>
            <person name="Bukari Y."/>
            <person name="Meinhardt L.W."/>
            <person name="Bailey B.A."/>
            <person name="Cohen S.P."/>
        </authorList>
    </citation>
    <scope>NUCLEOTIDE SEQUENCE [LARGE SCALE GENOMIC DNA]</scope>
    <source>
        <strain evidence="1 2">MS-2</strain>
    </source>
</reference>
<organism evidence="1 2">
    <name type="scientific">Marasmius tenuissimus</name>
    <dbReference type="NCBI Taxonomy" id="585030"/>
    <lineage>
        <taxon>Eukaryota</taxon>
        <taxon>Fungi</taxon>
        <taxon>Dikarya</taxon>
        <taxon>Basidiomycota</taxon>
        <taxon>Agaricomycotina</taxon>
        <taxon>Agaricomycetes</taxon>
        <taxon>Agaricomycetidae</taxon>
        <taxon>Agaricales</taxon>
        <taxon>Marasmiineae</taxon>
        <taxon>Marasmiaceae</taxon>
        <taxon>Marasmius</taxon>
    </lineage>
</organism>
<accession>A0ABR3AEW3</accession>
<gene>
    <name evidence="1" type="ORF">AAF712_001670</name>
</gene>
<evidence type="ECO:0000313" key="2">
    <source>
        <dbReference type="Proteomes" id="UP001437256"/>
    </source>
</evidence>
<dbReference type="EMBL" id="JBBXMP010000004">
    <property type="protein sequence ID" value="KAL0071112.1"/>
    <property type="molecule type" value="Genomic_DNA"/>
</dbReference>
<dbReference type="Proteomes" id="UP001437256">
    <property type="component" value="Unassembled WGS sequence"/>
</dbReference>